<dbReference type="SMART" id="SM00369">
    <property type="entry name" value="LRR_TYP"/>
    <property type="match status" value="4"/>
</dbReference>
<dbReference type="AlphaFoldDB" id="A0A8J9W5F1"/>
<keyword evidence="3" id="KW-0677">Repeat</keyword>
<evidence type="ECO:0000256" key="1">
    <source>
        <dbReference type="ARBA" id="ARBA00022614"/>
    </source>
</evidence>
<keyword evidence="1" id="KW-0433">Leucine-rich repeat</keyword>
<dbReference type="InterPro" id="IPR001611">
    <property type="entry name" value="Leu-rich_rpt"/>
</dbReference>
<keyword evidence="4" id="KW-0812">Transmembrane</keyword>
<keyword evidence="4" id="KW-0472">Membrane</keyword>
<evidence type="ECO:0000313" key="5">
    <source>
        <dbReference type="EMBL" id="CAH1233683.1"/>
    </source>
</evidence>
<keyword evidence="4" id="KW-1133">Transmembrane helix</keyword>
<protein>
    <submittedName>
        <fullName evidence="5">RTN4RL1 protein</fullName>
    </submittedName>
</protein>
<dbReference type="EMBL" id="OV696686">
    <property type="protein sequence ID" value="CAH1233683.1"/>
    <property type="molecule type" value="Genomic_DNA"/>
</dbReference>
<proteinExistence type="predicted"/>
<keyword evidence="6" id="KW-1185">Reference proteome</keyword>
<dbReference type="Proteomes" id="UP000838412">
    <property type="component" value="Chromosome 1"/>
</dbReference>
<evidence type="ECO:0000256" key="2">
    <source>
        <dbReference type="ARBA" id="ARBA00022729"/>
    </source>
</evidence>
<dbReference type="PANTHER" id="PTHR24366">
    <property type="entry name" value="IG(IMMUNOGLOBULIN) AND LRR(LEUCINE RICH REPEAT) DOMAINS"/>
    <property type="match status" value="1"/>
</dbReference>
<evidence type="ECO:0000256" key="3">
    <source>
        <dbReference type="ARBA" id="ARBA00022737"/>
    </source>
</evidence>
<dbReference type="Pfam" id="PF00560">
    <property type="entry name" value="LRR_1"/>
    <property type="match status" value="1"/>
</dbReference>
<gene>
    <name evidence="5" type="primary">RTN4RL1</name>
    <name evidence="5" type="ORF">BLAG_LOCUS2352</name>
</gene>
<name>A0A8J9W5F1_BRALA</name>
<organism evidence="5 6">
    <name type="scientific">Branchiostoma lanceolatum</name>
    <name type="common">Common lancelet</name>
    <name type="synonym">Amphioxus lanceolatum</name>
    <dbReference type="NCBI Taxonomy" id="7740"/>
    <lineage>
        <taxon>Eukaryota</taxon>
        <taxon>Metazoa</taxon>
        <taxon>Chordata</taxon>
        <taxon>Cephalochordata</taxon>
        <taxon>Leptocardii</taxon>
        <taxon>Amphioxiformes</taxon>
        <taxon>Branchiostomatidae</taxon>
        <taxon>Branchiostoma</taxon>
    </lineage>
</organism>
<dbReference type="OrthoDB" id="8861968at2759"/>
<dbReference type="Gene3D" id="3.80.10.10">
    <property type="entry name" value="Ribonuclease Inhibitor"/>
    <property type="match status" value="1"/>
</dbReference>
<sequence>MEKLDPSRNGIFATVPFLDAKLRTCLPKLQKLDQSRNGIFALSDIAFATVLGLPKMQKLDLSRNGIFALSDVAFSTDHALTSLDLSGNYMIALFPDLFVQLPNLRELRLHDNHIFTLAPGAFRGLENLKSLTLAGNKLSVPVAEPFRNLTGLLDVTLANNSWVCEAVCELLPVQALISARSIYKQQFLCASGEPESLKGQYVENIRIPKDDLGCLEPEMFPEMSGRSGSQAISATTLVAALAFLCYNLLM</sequence>
<dbReference type="SUPFAM" id="SSF52058">
    <property type="entry name" value="L domain-like"/>
    <property type="match status" value="1"/>
</dbReference>
<dbReference type="InterPro" id="IPR003591">
    <property type="entry name" value="Leu-rich_rpt_typical-subtyp"/>
</dbReference>
<dbReference type="InterPro" id="IPR032675">
    <property type="entry name" value="LRR_dom_sf"/>
</dbReference>
<reference evidence="5" key="1">
    <citation type="submission" date="2022-01" db="EMBL/GenBank/DDBJ databases">
        <authorList>
            <person name="Braso-Vives M."/>
        </authorList>
    </citation>
    <scope>NUCLEOTIDE SEQUENCE</scope>
</reference>
<evidence type="ECO:0000256" key="4">
    <source>
        <dbReference type="SAM" id="Phobius"/>
    </source>
</evidence>
<evidence type="ECO:0000313" key="6">
    <source>
        <dbReference type="Proteomes" id="UP000838412"/>
    </source>
</evidence>
<dbReference type="Pfam" id="PF13855">
    <property type="entry name" value="LRR_8"/>
    <property type="match status" value="1"/>
</dbReference>
<keyword evidence="2" id="KW-0732">Signal</keyword>
<dbReference type="PANTHER" id="PTHR24366:SF161">
    <property type="entry name" value="TIR DOMAIN-CONTAINING PROTEIN"/>
    <property type="match status" value="1"/>
</dbReference>
<accession>A0A8J9W5F1</accession>
<feature type="transmembrane region" description="Helical" evidence="4">
    <location>
        <begin position="231"/>
        <end position="249"/>
    </location>
</feature>